<reference evidence="2" key="1">
    <citation type="submission" date="2014-09" db="EMBL/GenBank/DDBJ databases">
        <authorList>
            <person name="Magalhaes I.L.F."/>
            <person name="Oliveira U."/>
            <person name="Santos F.R."/>
            <person name="Vidigal T.H.D.A."/>
            <person name="Brescovit A.D."/>
            <person name="Santos A.J."/>
        </authorList>
    </citation>
    <scope>NUCLEOTIDE SEQUENCE</scope>
    <source>
        <tissue evidence="2">Shoot tissue taken approximately 20 cm above the soil surface</tissue>
    </source>
</reference>
<organism evidence="2">
    <name type="scientific">Arundo donax</name>
    <name type="common">Giant reed</name>
    <name type="synonym">Donax arundinaceus</name>
    <dbReference type="NCBI Taxonomy" id="35708"/>
    <lineage>
        <taxon>Eukaryota</taxon>
        <taxon>Viridiplantae</taxon>
        <taxon>Streptophyta</taxon>
        <taxon>Embryophyta</taxon>
        <taxon>Tracheophyta</taxon>
        <taxon>Spermatophyta</taxon>
        <taxon>Magnoliopsida</taxon>
        <taxon>Liliopsida</taxon>
        <taxon>Poales</taxon>
        <taxon>Poaceae</taxon>
        <taxon>PACMAD clade</taxon>
        <taxon>Arundinoideae</taxon>
        <taxon>Arundineae</taxon>
        <taxon>Arundo</taxon>
    </lineage>
</organism>
<proteinExistence type="predicted"/>
<feature type="region of interest" description="Disordered" evidence="1">
    <location>
        <begin position="89"/>
        <end position="134"/>
    </location>
</feature>
<dbReference type="EMBL" id="GBRH01212774">
    <property type="protein sequence ID" value="JAD85121.1"/>
    <property type="molecule type" value="Transcribed_RNA"/>
</dbReference>
<evidence type="ECO:0000256" key="1">
    <source>
        <dbReference type="SAM" id="MobiDB-lite"/>
    </source>
</evidence>
<accession>A0A0A9DBG8</accession>
<feature type="compositionally biased region" description="Polar residues" evidence="1">
    <location>
        <begin position="109"/>
        <end position="134"/>
    </location>
</feature>
<protein>
    <submittedName>
        <fullName evidence="2">Uncharacterized protein</fullName>
    </submittedName>
</protein>
<name>A0A0A9DBG8_ARUDO</name>
<evidence type="ECO:0000313" key="2">
    <source>
        <dbReference type="EMBL" id="JAD85121.1"/>
    </source>
</evidence>
<reference evidence="2" key="2">
    <citation type="journal article" date="2015" name="Data Brief">
        <title>Shoot transcriptome of the giant reed, Arundo donax.</title>
        <authorList>
            <person name="Barrero R.A."/>
            <person name="Guerrero F.D."/>
            <person name="Moolhuijzen P."/>
            <person name="Goolsby J.A."/>
            <person name="Tidwell J."/>
            <person name="Bellgard S.E."/>
            <person name="Bellgard M.I."/>
        </authorList>
    </citation>
    <scope>NUCLEOTIDE SEQUENCE</scope>
    <source>
        <tissue evidence="2">Shoot tissue taken approximately 20 cm above the soil surface</tissue>
    </source>
</reference>
<sequence>MLNCRLPNPADDNIFCTKATHSNSSSTLERGVIFVKPSKGEGEFISSHDNEQATDSIAVDRKATLSVVQALLLVDSGSLMLLSSNDVSRTEVGLGSSRKPFRPPPDLNPSRSPVGQSEEIGTSMETISFEEQTV</sequence>
<dbReference type="AlphaFoldDB" id="A0A0A9DBG8"/>